<name>A0ABR2IG21_9PEZI</name>
<feature type="compositionally biased region" description="Polar residues" evidence="1">
    <location>
        <begin position="808"/>
        <end position="854"/>
    </location>
</feature>
<feature type="compositionally biased region" description="Polar residues" evidence="1">
    <location>
        <begin position="730"/>
        <end position="744"/>
    </location>
</feature>
<accession>A0ABR2IG21</accession>
<feature type="region of interest" description="Disordered" evidence="1">
    <location>
        <begin position="316"/>
        <end position="436"/>
    </location>
</feature>
<sequence length="1467" mass="146136">MLITVTPGTNTTTAEGAPGVEGTVPQLGTMPGRVATNDNTANNIGVSRSSGSLITEQSDRGVSSSGSPHGTSELNTVVPGAGVSTPENGPGTVFDRPASTGAFTPGITSREGILNSLLPPSLTPSSSLTGLVTVPKQTGNSEAVSTQSDDQTRTPLTGTTDVSTPGLIGFRSTITSVVSTPAGTDFRSSSTTSSSASSSTISTVLLSVEFSAEQASNDTLSRRSLHWKRDDASGFVGDETYQNPDTCSNATLFRQGNGQLVSRQRPLSVDPGADYINLSDYPGGSISTTFSVIGRVLVWNNTAFYGGSARLCQLQSGTVSQSPSSPSPTENGASSVPESGSEPQLTADGGGTETLNTDGLPGTITKFSATGTGEFTATFTTSTGSPSAFSSVEDTQGLDNESTRRTNEITTSAGISSTTPVNEPASGPGVTGEGTTSVTSATQILSDTASAAVTVSVSESATATAKLSSGGSAADFTTSNSLQVTGTLTSTETSVVTSSGYNSPSGSIATTVTNTASSTTTRTTTGTSDSTTSLSNITSSTAGDGITTASNITLSSSDYSTTSLGVESSTAGNIKPSSDSSMRGSSIEPDTAPTLSTSNLGVSNAPSSTSGPPSDDTRMVPTASDTITSNEASTSQLEEPSNAISDSTTQPTESAATSSGTADISNSGSSTSLSAQPGETSTLVIESTSINTAPGLASTTLGVSPTAESDTVALTTSSSSITGTRSDFSTTGGSEAITSTTDEVTSGSSSTTPSDDGASTEIGSVEPSETFTSPISTDSAMDSTLSGTDSSSTLVLTSSSTGSVPTSEITTSGTTMNSITSSLESPAGSTTSTTRTDSLAETITPSTIDVQSDPASSNTENSASATQTPTSGSSITSALGITSTSQDDLSSETQSSSISVTPDLLTSTTRTNLSLSSDSTRSGTETNVGSSATTVSSIQSSDTASSVNTNRRTSTGSETIATSTEFGSSSISTDTNTGGVAGSTTISSSVASLVTSTSQGGSTSTTSATLSSTTSQSLLSSPNTSAAASSTLTTTDSSTGTTPASATATSTSIAVSTSSVSSPSTSGSVSSSSTNAAQSSSSPVGSSTTSSSIPSSPPSSTTPSSTTSSSSLGPSSTTSTTSVISTSSSTLSIPSTISSSRSSTAFSPSYTTVTTQYSGTSVTTTTVPPSGTAAGTVIVQQPTGYVTTTAQYTGTAKIGSATTTTVPPSGTAPGTVIVQTPLPTLDCDPSGYLIQNVSLYRVNITTGASTLIKSPVGDGVRGINAMGYNVGDNFLYGAIGQGASTNLIRIAATGDSTILGSLNVTVTLNAGDVDENNQYWATASGKQWIQVDLKPGSASFGKTVASGTANPQYTQIDWAYVPGGGNYLWGLAYNSGGLTPNFNTYLQRFDRNAKTWTLFTDFGNIAGKNTWGAVYASDDGFLYGSENTSGEIWKFPLPANGTTAVKISNGPAASSNDGARCIKAANV</sequence>
<feature type="compositionally biased region" description="Polar residues" evidence="1">
    <location>
        <begin position="593"/>
        <end position="605"/>
    </location>
</feature>
<feature type="region of interest" description="Disordered" evidence="1">
    <location>
        <begin position="495"/>
        <end position="681"/>
    </location>
</feature>
<evidence type="ECO:0000256" key="1">
    <source>
        <dbReference type="SAM" id="MobiDB-lite"/>
    </source>
</evidence>
<dbReference type="EMBL" id="JAPCWZ010000005">
    <property type="protein sequence ID" value="KAK8862525.1"/>
    <property type="molecule type" value="Genomic_DNA"/>
</dbReference>
<gene>
    <name evidence="2" type="ORF">PGQ11_008760</name>
</gene>
<feature type="region of interest" description="Disordered" evidence="1">
    <location>
        <begin position="995"/>
        <end position="1148"/>
    </location>
</feature>
<feature type="compositionally biased region" description="Low complexity" evidence="1">
    <location>
        <begin position="510"/>
        <end position="541"/>
    </location>
</feature>
<feature type="region of interest" description="Disordered" evidence="1">
    <location>
        <begin position="711"/>
        <end position="981"/>
    </location>
</feature>
<feature type="compositionally biased region" description="Polar residues" evidence="1">
    <location>
        <begin position="329"/>
        <end position="344"/>
    </location>
</feature>
<feature type="compositionally biased region" description="Polar residues" evidence="1">
    <location>
        <begin position="565"/>
        <end position="584"/>
    </location>
</feature>
<evidence type="ECO:0000313" key="3">
    <source>
        <dbReference type="Proteomes" id="UP001390339"/>
    </source>
</evidence>
<feature type="compositionally biased region" description="Low complexity" evidence="1">
    <location>
        <begin position="715"/>
        <end position="729"/>
    </location>
</feature>
<feature type="compositionally biased region" description="Polar residues" evidence="1">
    <location>
        <begin position="867"/>
        <end position="881"/>
    </location>
</feature>
<feature type="compositionally biased region" description="Low complexity" evidence="1">
    <location>
        <begin position="855"/>
        <end position="866"/>
    </location>
</feature>
<feature type="compositionally biased region" description="Polar residues" evidence="1">
    <location>
        <begin position="767"/>
        <end position="781"/>
    </location>
</feature>
<feature type="compositionally biased region" description="Polar residues" evidence="1">
    <location>
        <begin position="408"/>
        <end position="421"/>
    </location>
</feature>
<feature type="compositionally biased region" description="Low complexity" evidence="1">
    <location>
        <begin position="367"/>
        <end position="391"/>
    </location>
</feature>
<organism evidence="2 3">
    <name type="scientific">Apiospora arundinis</name>
    <dbReference type="NCBI Taxonomy" id="335852"/>
    <lineage>
        <taxon>Eukaryota</taxon>
        <taxon>Fungi</taxon>
        <taxon>Dikarya</taxon>
        <taxon>Ascomycota</taxon>
        <taxon>Pezizomycotina</taxon>
        <taxon>Sordariomycetes</taxon>
        <taxon>Xylariomycetidae</taxon>
        <taxon>Amphisphaeriales</taxon>
        <taxon>Apiosporaceae</taxon>
        <taxon>Apiospora</taxon>
    </lineage>
</organism>
<keyword evidence="3" id="KW-1185">Reference proteome</keyword>
<feature type="compositionally biased region" description="Polar residues" evidence="1">
    <location>
        <begin position="623"/>
        <end position="681"/>
    </location>
</feature>
<reference evidence="2 3" key="1">
    <citation type="journal article" date="2024" name="IMA Fungus">
        <title>Apiospora arundinis, a panoply of carbohydrate-active enzymes and secondary metabolites.</title>
        <authorList>
            <person name="Sorensen T."/>
            <person name="Petersen C."/>
            <person name="Muurmann A.T."/>
            <person name="Christiansen J.V."/>
            <person name="Brundto M.L."/>
            <person name="Overgaard C.K."/>
            <person name="Boysen A.T."/>
            <person name="Wollenberg R.D."/>
            <person name="Larsen T.O."/>
            <person name="Sorensen J.L."/>
            <person name="Nielsen K.L."/>
            <person name="Sondergaard T.E."/>
        </authorList>
    </citation>
    <scope>NUCLEOTIDE SEQUENCE [LARGE SCALE GENOMIC DNA]</scope>
    <source>
        <strain evidence="2 3">AAU 773</strain>
    </source>
</reference>
<evidence type="ECO:0000313" key="2">
    <source>
        <dbReference type="EMBL" id="KAK8862525.1"/>
    </source>
</evidence>
<protein>
    <submittedName>
        <fullName evidence="2">Agglutinin 2</fullName>
    </submittedName>
</protein>
<feature type="compositionally biased region" description="Polar residues" evidence="1">
    <location>
        <begin position="500"/>
        <end position="509"/>
    </location>
</feature>
<feature type="compositionally biased region" description="Low complexity" evidence="1">
    <location>
        <begin position="782"/>
        <end position="807"/>
    </location>
</feature>
<feature type="compositionally biased region" description="Low complexity" evidence="1">
    <location>
        <begin position="882"/>
        <end position="941"/>
    </location>
</feature>
<feature type="compositionally biased region" description="Polar residues" evidence="1">
    <location>
        <begin position="942"/>
        <end position="976"/>
    </location>
</feature>
<feature type="compositionally biased region" description="Low complexity" evidence="1">
    <location>
        <begin position="553"/>
        <end position="564"/>
    </location>
</feature>
<feature type="region of interest" description="Disordered" evidence="1">
    <location>
        <begin position="138"/>
        <end position="165"/>
    </location>
</feature>
<proteinExistence type="predicted"/>
<feature type="compositionally biased region" description="Polar residues" evidence="1">
    <location>
        <begin position="1"/>
        <end position="14"/>
    </location>
</feature>
<feature type="compositionally biased region" description="Polar residues" evidence="1">
    <location>
        <begin position="138"/>
        <end position="163"/>
    </location>
</feature>
<feature type="compositionally biased region" description="Low complexity" evidence="1">
    <location>
        <begin position="745"/>
        <end position="760"/>
    </location>
</feature>
<dbReference type="Proteomes" id="UP001390339">
    <property type="component" value="Unassembled WGS sequence"/>
</dbReference>
<feature type="region of interest" description="Disordered" evidence="1">
    <location>
        <begin position="1"/>
        <end position="107"/>
    </location>
</feature>
<comment type="caution">
    <text evidence="2">The sequence shown here is derived from an EMBL/GenBank/DDBJ whole genome shotgun (WGS) entry which is preliminary data.</text>
</comment>
<feature type="compositionally biased region" description="Polar residues" evidence="1">
    <location>
        <begin position="36"/>
        <end position="75"/>
    </location>
</feature>